<dbReference type="Gene3D" id="3.90.730.10">
    <property type="entry name" value="Ribonuclease T2-like"/>
    <property type="match status" value="1"/>
</dbReference>
<protein>
    <submittedName>
        <fullName evidence="4">Uncharacterized protein</fullName>
    </submittedName>
</protein>
<dbReference type="Proteomes" id="UP001605036">
    <property type="component" value="Unassembled WGS sequence"/>
</dbReference>
<comment type="similarity">
    <text evidence="1 2">Belongs to the RNase T2 family.</text>
</comment>
<evidence type="ECO:0000256" key="1">
    <source>
        <dbReference type="ARBA" id="ARBA00007469"/>
    </source>
</evidence>
<organism evidence="4 5">
    <name type="scientific">Riccia fluitans</name>
    <dbReference type="NCBI Taxonomy" id="41844"/>
    <lineage>
        <taxon>Eukaryota</taxon>
        <taxon>Viridiplantae</taxon>
        <taxon>Streptophyta</taxon>
        <taxon>Embryophyta</taxon>
        <taxon>Marchantiophyta</taxon>
        <taxon>Marchantiopsida</taxon>
        <taxon>Marchantiidae</taxon>
        <taxon>Marchantiales</taxon>
        <taxon>Ricciaceae</taxon>
        <taxon>Riccia</taxon>
    </lineage>
</organism>
<comment type="caution">
    <text evidence="4">The sequence shown here is derived from an EMBL/GenBank/DDBJ whole genome shotgun (WGS) entry which is preliminary data.</text>
</comment>
<dbReference type="Pfam" id="PF00445">
    <property type="entry name" value="Ribonuclease_T2"/>
    <property type="match status" value="1"/>
</dbReference>
<feature type="region of interest" description="Disordered" evidence="3">
    <location>
        <begin position="109"/>
        <end position="135"/>
    </location>
</feature>
<evidence type="ECO:0000313" key="4">
    <source>
        <dbReference type="EMBL" id="KAL2649858.1"/>
    </source>
</evidence>
<evidence type="ECO:0000256" key="2">
    <source>
        <dbReference type="RuleBase" id="RU004328"/>
    </source>
</evidence>
<evidence type="ECO:0000313" key="5">
    <source>
        <dbReference type="Proteomes" id="UP001605036"/>
    </source>
</evidence>
<keyword evidence="5" id="KW-1185">Reference proteome</keyword>
<evidence type="ECO:0000256" key="3">
    <source>
        <dbReference type="SAM" id="MobiDB-lite"/>
    </source>
</evidence>
<dbReference type="SUPFAM" id="SSF55895">
    <property type="entry name" value="Ribonuclease Rh-like"/>
    <property type="match status" value="1"/>
</dbReference>
<gene>
    <name evidence="4" type="ORF">R1flu_017986</name>
</gene>
<feature type="compositionally biased region" description="Acidic residues" evidence="3">
    <location>
        <begin position="115"/>
        <end position="127"/>
    </location>
</feature>
<reference evidence="4 5" key="1">
    <citation type="submission" date="2024-09" db="EMBL/GenBank/DDBJ databases">
        <title>Chromosome-scale assembly of Riccia fluitans.</title>
        <authorList>
            <person name="Paukszto L."/>
            <person name="Sawicki J."/>
            <person name="Karawczyk K."/>
            <person name="Piernik-Szablinska J."/>
            <person name="Szczecinska M."/>
            <person name="Mazdziarz M."/>
        </authorList>
    </citation>
    <scope>NUCLEOTIDE SEQUENCE [LARGE SCALE GENOMIC DNA]</scope>
    <source>
        <strain evidence="4">Rf_01</strain>
        <tissue evidence="4">Aerial parts of the thallus</tissue>
    </source>
</reference>
<name>A0ABD1ZEK7_9MARC</name>
<dbReference type="PANTHER" id="PTHR11240:SF22">
    <property type="entry name" value="RIBONUCLEASE T2"/>
    <property type="match status" value="1"/>
</dbReference>
<dbReference type="EMBL" id="JBHFFA010000001">
    <property type="protein sequence ID" value="KAL2649858.1"/>
    <property type="molecule type" value="Genomic_DNA"/>
</dbReference>
<dbReference type="PANTHER" id="PTHR11240">
    <property type="entry name" value="RIBONUCLEASE T2"/>
    <property type="match status" value="1"/>
</dbReference>
<dbReference type="InterPro" id="IPR036430">
    <property type="entry name" value="RNase_T2-like_sf"/>
</dbReference>
<accession>A0ABD1ZEK7</accession>
<dbReference type="InterPro" id="IPR001568">
    <property type="entry name" value="RNase_T2-like"/>
</dbReference>
<dbReference type="AlphaFoldDB" id="A0ABD1ZEK7"/>
<sequence>MPLIAEKHGTCSYPIIPDEGTYFSLGLNLNQKYDISKILSDAGFVPGNNKYKTSEMKAAVADAVGGKPAFSCKGQLIDEIWVCLTKDLKVRDCGMAANSCGKTAEIPPFKARSDLEDDSEGDSDNSGDSEGINVL</sequence>
<proteinExistence type="inferred from homology"/>